<dbReference type="SUPFAM" id="SSF63829">
    <property type="entry name" value="Calcium-dependent phosphotriesterase"/>
    <property type="match status" value="1"/>
</dbReference>
<dbReference type="RefSeq" id="XP_022337247.1">
    <property type="nucleotide sequence ID" value="XM_022481539.1"/>
</dbReference>
<evidence type="ECO:0000313" key="7">
    <source>
        <dbReference type="RefSeq" id="XP_022337247.1"/>
    </source>
</evidence>
<dbReference type="OrthoDB" id="6124272at2759"/>
<dbReference type="InterPro" id="IPR011042">
    <property type="entry name" value="6-blade_b-propeller_TolB-like"/>
</dbReference>
<dbReference type="GO" id="GO:0061630">
    <property type="term" value="F:ubiquitin protein ligase activity"/>
    <property type="evidence" value="ECO:0007669"/>
    <property type="project" value="TreeGrafter"/>
</dbReference>
<feature type="region of interest" description="Disordered" evidence="2">
    <location>
        <begin position="590"/>
        <end position="637"/>
    </location>
</feature>
<dbReference type="RefSeq" id="XP_022337248.1">
    <property type="nucleotide sequence ID" value="XM_022481540.1"/>
</dbReference>
<dbReference type="PANTHER" id="PTHR24104:SF50">
    <property type="entry name" value="SMP-30_GLUCONOLACTONASE_LRE-LIKE REGION DOMAIN-CONTAINING PROTEIN"/>
    <property type="match status" value="1"/>
</dbReference>
<evidence type="ECO:0000313" key="4">
    <source>
        <dbReference type="Proteomes" id="UP000694844"/>
    </source>
</evidence>
<reference evidence="5 6" key="1">
    <citation type="submission" date="2025-04" db="UniProtKB">
        <authorList>
            <consortium name="RefSeq"/>
        </authorList>
    </citation>
    <scope>IDENTIFICATION</scope>
    <source>
        <tissue evidence="5 6">Whole sample</tissue>
    </source>
</reference>
<keyword evidence="1" id="KW-0862">Zinc</keyword>
<dbReference type="Proteomes" id="UP000694844">
    <property type="component" value="Chromosome 5"/>
</dbReference>
<organism evidence="4 5">
    <name type="scientific">Crassostrea virginica</name>
    <name type="common">Eastern oyster</name>
    <dbReference type="NCBI Taxonomy" id="6565"/>
    <lineage>
        <taxon>Eukaryota</taxon>
        <taxon>Metazoa</taxon>
        <taxon>Spiralia</taxon>
        <taxon>Lophotrochozoa</taxon>
        <taxon>Mollusca</taxon>
        <taxon>Bivalvia</taxon>
        <taxon>Autobranchia</taxon>
        <taxon>Pteriomorphia</taxon>
        <taxon>Ostreida</taxon>
        <taxon>Ostreoidea</taxon>
        <taxon>Ostreidae</taxon>
        <taxon>Crassostrea</taxon>
    </lineage>
</organism>
<proteinExistence type="predicted"/>
<evidence type="ECO:0000256" key="1">
    <source>
        <dbReference type="PROSITE-ProRule" id="PRU00024"/>
    </source>
</evidence>
<feature type="compositionally biased region" description="Basic and acidic residues" evidence="2">
    <location>
        <begin position="598"/>
        <end position="637"/>
    </location>
</feature>
<dbReference type="Gene3D" id="2.120.10.30">
    <property type="entry name" value="TolB, C-terminal domain"/>
    <property type="match status" value="1"/>
</dbReference>
<dbReference type="GO" id="GO:0008270">
    <property type="term" value="F:zinc ion binding"/>
    <property type="evidence" value="ECO:0007669"/>
    <property type="project" value="UniProtKB-KW"/>
</dbReference>
<feature type="region of interest" description="Disordered" evidence="2">
    <location>
        <begin position="56"/>
        <end position="97"/>
    </location>
</feature>
<accession>A0A8B8EAU5</accession>
<dbReference type="RefSeq" id="XP_022337246.1">
    <property type="nucleotide sequence ID" value="XM_022481538.1"/>
</dbReference>
<dbReference type="AlphaFoldDB" id="A0A8B8EAU5"/>
<dbReference type="GO" id="GO:0043161">
    <property type="term" value="P:proteasome-mediated ubiquitin-dependent protein catabolic process"/>
    <property type="evidence" value="ECO:0007669"/>
    <property type="project" value="TreeGrafter"/>
</dbReference>
<evidence type="ECO:0000313" key="5">
    <source>
        <dbReference type="RefSeq" id="XP_022337245.1"/>
    </source>
</evidence>
<dbReference type="InterPro" id="IPR050952">
    <property type="entry name" value="TRIM-NHL_E3_ligases"/>
</dbReference>
<dbReference type="RefSeq" id="XP_022337245.1">
    <property type="nucleotide sequence ID" value="XM_022481537.1"/>
</dbReference>
<keyword evidence="4" id="KW-1185">Reference proteome</keyword>
<keyword evidence="1" id="KW-0479">Metal-binding</keyword>
<evidence type="ECO:0000259" key="3">
    <source>
        <dbReference type="PROSITE" id="PS50119"/>
    </source>
</evidence>
<evidence type="ECO:0000313" key="8">
    <source>
        <dbReference type="RefSeq" id="XP_022337248.1"/>
    </source>
</evidence>
<dbReference type="GeneID" id="111133288"/>
<dbReference type="PROSITE" id="PS50119">
    <property type="entry name" value="ZF_BBOX"/>
    <property type="match status" value="1"/>
</dbReference>
<feature type="domain" description="B box-type" evidence="3">
    <location>
        <begin position="10"/>
        <end position="55"/>
    </location>
</feature>
<protein>
    <submittedName>
        <fullName evidence="5 6">Uncharacterized protein LOC111133288 isoform X1</fullName>
    </submittedName>
</protein>
<dbReference type="GO" id="GO:0000209">
    <property type="term" value="P:protein polyubiquitination"/>
    <property type="evidence" value="ECO:0007669"/>
    <property type="project" value="TreeGrafter"/>
</dbReference>
<dbReference type="InterPro" id="IPR000315">
    <property type="entry name" value="Znf_B-box"/>
</dbReference>
<feature type="compositionally biased region" description="Basic and acidic residues" evidence="2">
    <location>
        <begin position="56"/>
        <end position="65"/>
    </location>
</feature>
<dbReference type="KEGG" id="cvn:111133288"/>
<dbReference type="PANTHER" id="PTHR24104">
    <property type="entry name" value="E3 UBIQUITIN-PROTEIN LIGASE NHLRC1-RELATED"/>
    <property type="match status" value="1"/>
</dbReference>
<name>A0A8B8EAU5_CRAVI</name>
<evidence type="ECO:0000313" key="6">
    <source>
        <dbReference type="RefSeq" id="XP_022337246.1"/>
    </source>
</evidence>
<gene>
    <name evidence="5 6 7 8" type="primary">LOC111133288</name>
</gene>
<sequence length="671" mass="78410">MESTGISTQVSVKHCSLCQGDTEYYCYGCRQDLCIQCKELHVIDLSTKNHEVTRYIERMKYPPKDESEESGDPDNRDSSKQKRSARSGYSEQEMCVRSRDPVPLPVWLSPSERSEIERRLYSERIHYLRGETIYNRLVMLERVKQDLKTGHKAVTIRGLSMSGMIGQVPKDKIDEVLAGDLEDRYIIQKTRMTRHMTRLLRYVHRYEQLSDIMVKKPIEFLRIMTRKHDSLKIQEKVHTQRDQKQFLTQRGKKEMVNMVVNLMKGMRLVETGKRQAPGTELLLTLMASPVLQKSLSVTGVEYCRHISCVTPDWVWVSDYDNLILTDTTTGEQLHSVENPIHSFIGKHTVNCVRELIYIDKDKNINKISSDMKTTTTLIKHTDTTWKPRCVYCSPSSGDLLVGMIRYDKDIYTYTYTGKVMRYDNTGKHKQTIPHDDNTPHDLYWEPRYITENNNGDILVSDWDRHAVVVTSGEGVYRFSYTGPPSRSRLSPLGICTDVMSHILVSNNYTKTVQMLDRDGQFLSYLLTTQSPGIHGPPLGLSYDVTNHVLWVGSVNNTLSVYRYINRHLALSDTREHCDVSLSSEPFNSRHIPGLTQEEFDRQKEKEKRQWEEKIRQREETRIQREEERRQREEEEQRQLEEKIRRWEEYMSDLRTEEEEEGHLCGSKCNLI</sequence>
<evidence type="ECO:0000256" key="2">
    <source>
        <dbReference type="SAM" id="MobiDB-lite"/>
    </source>
</evidence>
<keyword evidence="1" id="KW-0863">Zinc-finger</keyword>